<dbReference type="InterPro" id="IPR010971">
    <property type="entry name" value="UbiH/COQ6"/>
</dbReference>
<reference evidence="11" key="1">
    <citation type="journal article" date="2019" name="Int. J. Syst. Evol. Microbiol.">
        <title>The Global Catalogue of Microorganisms (GCM) 10K type strain sequencing project: providing services to taxonomists for standard genome sequencing and annotation.</title>
        <authorList>
            <consortium name="The Broad Institute Genomics Platform"/>
            <consortium name="The Broad Institute Genome Sequencing Center for Infectious Disease"/>
            <person name="Wu L."/>
            <person name="Ma J."/>
        </authorList>
    </citation>
    <scope>NUCLEOTIDE SEQUENCE [LARGE SCALE GENOMIC DNA]</scope>
    <source>
        <strain evidence="11">JCM 17727</strain>
    </source>
</reference>
<dbReference type="InterPro" id="IPR051205">
    <property type="entry name" value="UbiH/COQ6_monooxygenase"/>
</dbReference>
<dbReference type="RefSeq" id="WP_223577031.1">
    <property type="nucleotide sequence ID" value="NZ_BAABFU010000001.1"/>
</dbReference>
<evidence type="ECO:0000256" key="2">
    <source>
        <dbReference type="ARBA" id="ARBA00004749"/>
    </source>
</evidence>
<accession>A0ABP8HW74</accession>
<keyword evidence="4" id="KW-0285">Flavoprotein</keyword>
<comment type="similarity">
    <text evidence="3">Belongs to the UbiH/COQ6 family.</text>
</comment>
<sequence>MKSIQPKQHYPVVIVGGGMAGASLALALAQQGITCGVFEAFALDKPSQPSFDDRTVALSAASLNILKHLGVSDKLFSIAEPIQQIHVSEQGHIGFARLKAEDCDVTALGLVVENWQLGRVLHEKIEHHEGIDLFAPTRVTRLEQSAQEVSLRVETKEGDQRTEQVVTASLVVLADGARSPLRKALHIDSDVRDFETSAIVCNLSTQRPHQGCAFERFTPHGPLALLPLTQNRMALVWSKPREDVEHYLTLSEQDFAQKLESEFGARLGRITKVGKRNAFPLMQQKAETVFRGRCVLIGNAAQSLHPIAGQGFNLGLRDVATLSQCLHSVKDADYGHYDVLSHYESLRQADRDKTVWTTESLARWFANPWAPMSLTRNLLLKALDVTPVAKEVFAQQAMGFNFNNSELAANDE</sequence>
<keyword evidence="8" id="KW-0812">Transmembrane</keyword>
<keyword evidence="11" id="KW-1185">Reference proteome</keyword>
<dbReference type="NCBIfam" id="TIGR01984">
    <property type="entry name" value="UbiH"/>
    <property type="match status" value="1"/>
</dbReference>
<keyword evidence="8" id="KW-1133">Transmembrane helix</keyword>
<dbReference type="PRINTS" id="PR00420">
    <property type="entry name" value="RNGMNOXGNASE"/>
</dbReference>
<proteinExistence type="inferred from homology"/>
<feature type="transmembrane region" description="Helical" evidence="8">
    <location>
        <begin position="12"/>
        <end position="29"/>
    </location>
</feature>
<dbReference type="EMBL" id="BAABFU010000001">
    <property type="protein sequence ID" value="GAA4345784.1"/>
    <property type="molecule type" value="Genomic_DNA"/>
</dbReference>
<comment type="cofactor">
    <cofactor evidence="1">
        <name>FAD</name>
        <dbReference type="ChEBI" id="CHEBI:57692"/>
    </cofactor>
</comment>
<dbReference type="Gene3D" id="3.50.50.60">
    <property type="entry name" value="FAD/NAD(P)-binding domain"/>
    <property type="match status" value="2"/>
</dbReference>
<dbReference type="PROSITE" id="PS01304">
    <property type="entry name" value="UBIH"/>
    <property type="match status" value="1"/>
</dbReference>
<evidence type="ECO:0000313" key="11">
    <source>
        <dbReference type="Proteomes" id="UP001501294"/>
    </source>
</evidence>
<feature type="domain" description="FAD-binding" evidence="9">
    <location>
        <begin position="10"/>
        <end position="348"/>
    </location>
</feature>
<dbReference type="NCBIfam" id="TIGR01988">
    <property type="entry name" value="Ubi-OHases"/>
    <property type="match status" value="1"/>
</dbReference>
<dbReference type="PANTHER" id="PTHR43876">
    <property type="entry name" value="UBIQUINONE BIOSYNTHESIS MONOOXYGENASE COQ6, MITOCHONDRIAL"/>
    <property type="match status" value="1"/>
</dbReference>
<dbReference type="PANTHER" id="PTHR43876:SF8">
    <property type="entry name" value="2-OCTAPRENYL-6-METHOXYPHENOL HYDROXYLASE"/>
    <property type="match status" value="1"/>
</dbReference>
<dbReference type="Pfam" id="PF01494">
    <property type="entry name" value="FAD_binding_3"/>
    <property type="match status" value="1"/>
</dbReference>
<dbReference type="InterPro" id="IPR011295">
    <property type="entry name" value="UbiH"/>
</dbReference>
<evidence type="ECO:0000256" key="4">
    <source>
        <dbReference type="ARBA" id="ARBA00022630"/>
    </source>
</evidence>
<evidence type="ECO:0000259" key="9">
    <source>
        <dbReference type="Pfam" id="PF01494"/>
    </source>
</evidence>
<evidence type="ECO:0000256" key="1">
    <source>
        <dbReference type="ARBA" id="ARBA00001974"/>
    </source>
</evidence>
<comment type="caution">
    <text evidence="10">The sequence shown here is derived from an EMBL/GenBank/DDBJ whole genome shotgun (WGS) entry which is preliminary data.</text>
</comment>
<name>A0ABP8HW74_9GAMM</name>
<evidence type="ECO:0000256" key="5">
    <source>
        <dbReference type="ARBA" id="ARBA00022827"/>
    </source>
</evidence>
<evidence type="ECO:0000256" key="3">
    <source>
        <dbReference type="ARBA" id="ARBA00005349"/>
    </source>
</evidence>
<dbReference type="InterPro" id="IPR036188">
    <property type="entry name" value="FAD/NAD-bd_sf"/>
</dbReference>
<dbReference type="Proteomes" id="UP001501294">
    <property type="component" value="Unassembled WGS sequence"/>
</dbReference>
<evidence type="ECO:0000313" key="10">
    <source>
        <dbReference type="EMBL" id="GAA4345784.1"/>
    </source>
</evidence>
<evidence type="ECO:0000256" key="7">
    <source>
        <dbReference type="ARBA" id="ARBA00023033"/>
    </source>
</evidence>
<dbReference type="NCBIfam" id="NF004356">
    <property type="entry name" value="PRK05732.1"/>
    <property type="match status" value="1"/>
</dbReference>
<dbReference type="SUPFAM" id="SSF51905">
    <property type="entry name" value="FAD/NAD(P)-binding domain"/>
    <property type="match status" value="1"/>
</dbReference>
<comment type="pathway">
    <text evidence="2">Cofactor biosynthesis; ubiquinone biosynthesis.</text>
</comment>
<organism evidence="10 11">
    <name type="scientific">Kangiella taiwanensis</name>
    <dbReference type="NCBI Taxonomy" id="1079179"/>
    <lineage>
        <taxon>Bacteria</taxon>
        <taxon>Pseudomonadati</taxon>
        <taxon>Pseudomonadota</taxon>
        <taxon>Gammaproteobacteria</taxon>
        <taxon>Kangiellales</taxon>
        <taxon>Kangiellaceae</taxon>
        <taxon>Kangiella</taxon>
    </lineage>
</organism>
<evidence type="ECO:0000256" key="6">
    <source>
        <dbReference type="ARBA" id="ARBA00023002"/>
    </source>
</evidence>
<protein>
    <submittedName>
        <fullName evidence="10">2-octaprenyl-6-methoxyphenyl hydroxylase</fullName>
    </submittedName>
</protein>
<dbReference type="InterPro" id="IPR018168">
    <property type="entry name" value="Ubi_Hdrlase_CS"/>
</dbReference>
<keyword evidence="7" id="KW-0503">Monooxygenase</keyword>
<keyword evidence="5" id="KW-0274">FAD</keyword>
<evidence type="ECO:0000256" key="8">
    <source>
        <dbReference type="SAM" id="Phobius"/>
    </source>
</evidence>
<keyword evidence="6" id="KW-0560">Oxidoreductase</keyword>
<keyword evidence="8" id="KW-0472">Membrane</keyword>
<gene>
    <name evidence="10" type="primary">ubiH</name>
    <name evidence="10" type="ORF">GCM10023150_06450</name>
</gene>
<dbReference type="InterPro" id="IPR002938">
    <property type="entry name" value="FAD-bd"/>
</dbReference>